<dbReference type="InterPro" id="IPR013785">
    <property type="entry name" value="Aldolase_TIM"/>
</dbReference>
<accession>A0A9D1TBT9</accession>
<organism evidence="1 2">
    <name type="scientific">Candidatus Ornithocaccomicrobium faecavium</name>
    <dbReference type="NCBI Taxonomy" id="2840890"/>
    <lineage>
        <taxon>Bacteria</taxon>
        <taxon>Bacillati</taxon>
        <taxon>Bacillota</taxon>
        <taxon>Clostridia</taxon>
        <taxon>Candidatus Ornithocaccomicrobium</taxon>
    </lineage>
</organism>
<dbReference type="Gene3D" id="3.20.20.70">
    <property type="entry name" value="Aldolase class I"/>
    <property type="match status" value="1"/>
</dbReference>
<protein>
    <submittedName>
        <fullName evidence="1">Uncharacterized protein</fullName>
    </submittedName>
</protein>
<comment type="caution">
    <text evidence="1">The sequence shown here is derived from an EMBL/GenBank/DDBJ whole genome shotgun (WGS) entry which is preliminary data.</text>
</comment>
<proteinExistence type="predicted"/>
<reference evidence="1" key="2">
    <citation type="journal article" date="2021" name="PeerJ">
        <title>Extensive microbial diversity within the chicken gut microbiome revealed by metagenomics and culture.</title>
        <authorList>
            <person name="Gilroy R."/>
            <person name="Ravi A."/>
            <person name="Getino M."/>
            <person name="Pursley I."/>
            <person name="Horton D.L."/>
            <person name="Alikhan N.F."/>
            <person name="Baker D."/>
            <person name="Gharbi K."/>
            <person name="Hall N."/>
            <person name="Watson M."/>
            <person name="Adriaenssens E.M."/>
            <person name="Foster-Nyarko E."/>
            <person name="Jarju S."/>
            <person name="Secka A."/>
            <person name="Antonio M."/>
            <person name="Oren A."/>
            <person name="Chaudhuri R.R."/>
            <person name="La Ragione R."/>
            <person name="Hildebrand F."/>
            <person name="Pallen M.J."/>
        </authorList>
    </citation>
    <scope>NUCLEOTIDE SEQUENCE</scope>
    <source>
        <strain evidence="1">CHK183-6373</strain>
    </source>
</reference>
<name>A0A9D1TBT9_9FIRM</name>
<dbReference type="InterPro" id="IPR017853">
    <property type="entry name" value="GH"/>
</dbReference>
<gene>
    <name evidence="1" type="ORF">IAA64_02430</name>
</gene>
<reference evidence="1" key="1">
    <citation type="submission" date="2020-10" db="EMBL/GenBank/DDBJ databases">
        <authorList>
            <person name="Gilroy R."/>
        </authorList>
    </citation>
    <scope>NUCLEOTIDE SEQUENCE</scope>
    <source>
        <strain evidence="1">CHK183-6373</strain>
    </source>
</reference>
<dbReference type="SUPFAM" id="SSF51445">
    <property type="entry name" value="(Trans)glycosidases"/>
    <property type="match status" value="1"/>
</dbReference>
<dbReference type="AlphaFoldDB" id="A0A9D1TBT9"/>
<evidence type="ECO:0000313" key="1">
    <source>
        <dbReference type="EMBL" id="HIV26800.1"/>
    </source>
</evidence>
<sequence length="497" mass="54583">MNYFCTWSVQNYLYGCGKADFQPEEAEGATGAAHARANMNLENLLGEEGWARRFYPAARGQLYFLLDDGWDVPQSADARWFGALVPDAGRFPGGPEAPWERLSWLNQQVKEAGWRGLGLWVAAQEAPALFSAAAGDLQAQERYWAERMCWSERAGVEYWKVDWGAHGQDWEFRARLTRWARQYAPHLTIEHAVCQGPVNDGPDGRLREEIAGQEAHLLLEADVLRTYDILQPLSASQTMERVGALLHAMEGRAPKGRALINCEDECYLAAALGLCAGVMRHPLRGLRCKGDMDPAFPPTADDAKLRMDEVARLARWQSVMPPFGAAEEPVRIDRRVLRDSWRFARGETWMSDLIGQELTQAAPARISRGADLPTVRCEGEPPFAAASCHGDCAAIALLPRTQRRRFAPLADVEWHLPRAVSALAVFGCYRSLRITGLGPCRAWASDLLGGPSVALPCSQGTLALSGEQIRAIGLASATPGDASAPGVHITIEKGDTL</sequence>
<dbReference type="EMBL" id="DVOT01000045">
    <property type="protein sequence ID" value="HIV26800.1"/>
    <property type="molecule type" value="Genomic_DNA"/>
</dbReference>
<dbReference type="Proteomes" id="UP000886884">
    <property type="component" value="Unassembled WGS sequence"/>
</dbReference>
<evidence type="ECO:0000313" key="2">
    <source>
        <dbReference type="Proteomes" id="UP000886884"/>
    </source>
</evidence>